<organism evidence="2 3">
    <name type="scientific">Azospirillum cavernae</name>
    <dbReference type="NCBI Taxonomy" id="2320860"/>
    <lineage>
        <taxon>Bacteria</taxon>
        <taxon>Pseudomonadati</taxon>
        <taxon>Pseudomonadota</taxon>
        <taxon>Alphaproteobacteria</taxon>
        <taxon>Rhodospirillales</taxon>
        <taxon>Azospirillaceae</taxon>
        <taxon>Azospirillum</taxon>
    </lineage>
</organism>
<dbReference type="EMBL" id="QYUL01000004">
    <property type="protein sequence ID" value="RJF78193.1"/>
    <property type="molecule type" value="Genomic_DNA"/>
</dbReference>
<proteinExistence type="predicted"/>
<gene>
    <name evidence="2" type="ORF">D3877_24050</name>
</gene>
<evidence type="ECO:0000313" key="3">
    <source>
        <dbReference type="Proteomes" id="UP000283458"/>
    </source>
</evidence>
<dbReference type="Pfam" id="PF20546">
    <property type="entry name" value="DUF6760"/>
    <property type="match status" value="1"/>
</dbReference>
<evidence type="ECO:0000313" key="2">
    <source>
        <dbReference type="EMBL" id="RJF78193.1"/>
    </source>
</evidence>
<dbReference type="Proteomes" id="UP000283458">
    <property type="component" value="Unassembled WGS sequence"/>
</dbReference>
<dbReference type="RefSeq" id="WP_119833336.1">
    <property type="nucleotide sequence ID" value="NZ_QYUL01000004.1"/>
</dbReference>
<comment type="caution">
    <text evidence="2">The sequence shown here is derived from an EMBL/GenBank/DDBJ whole genome shotgun (WGS) entry which is preliminary data.</text>
</comment>
<reference evidence="2 3" key="1">
    <citation type="submission" date="2018-09" db="EMBL/GenBank/DDBJ databases">
        <authorList>
            <person name="Zhu H."/>
        </authorList>
    </citation>
    <scope>NUCLEOTIDE SEQUENCE [LARGE SCALE GENOMIC DNA]</scope>
    <source>
        <strain evidence="2 3">K2W22B-5</strain>
    </source>
</reference>
<accession>A0A418VPJ8</accession>
<dbReference type="AlphaFoldDB" id="A0A418VPJ8"/>
<keyword evidence="3" id="KW-1185">Reference proteome</keyword>
<feature type="domain" description="DUF6760" evidence="1">
    <location>
        <begin position="5"/>
        <end position="49"/>
    </location>
</feature>
<dbReference type="InterPro" id="IPR046648">
    <property type="entry name" value="DUF6760"/>
</dbReference>
<name>A0A418VPJ8_9PROT</name>
<evidence type="ECO:0000259" key="1">
    <source>
        <dbReference type="Pfam" id="PF20546"/>
    </source>
</evidence>
<sequence>MTGYPSDALYREIAFLAHYLHWDYGTLMNMEHSERQRWCAEASAINRQAVGDEPGAVPLDSLV</sequence>
<protein>
    <recommendedName>
        <fullName evidence="1">DUF6760 domain-containing protein</fullName>
    </recommendedName>
</protein>